<keyword evidence="4" id="KW-0156">Chromatin regulator</keyword>
<dbReference type="SMART" id="SM00636">
    <property type="entry name" value="Glyco_18"/>
    <property type="match status" value="1"/>
</dbReference>
<evidence type="ECO:0000256" key="4">
    <source>
        <dbReference type="ARBA" id="ARBA00022853"/>
    </source>
</evidence>
<feature type="domain" description="GH18" evidence="8">
    <location>
        <begin position="169"/>
        <end position="533"/>
    </location>
</feature>
<feature type="domain" description="SAMD1-like winged helix (WH)" evidence="9">
    <location>
        <begin position="15"/>
        <end position="91"/>
    </location>
</feature>
<name>A0A9Q0NAG0_9DIPT</name>
<evidence type="ECO:0000256" key="3">
    <source>
        <dbReference type="ARBA" id="ARBA00022729"/>
    </source>
</evidence>
<evidence type="ECO:0000313" key="11">
    <source>
        <dbReference type="Proteomes" id="UP001151699"/>
    </source>
</evidence>
<protein>
    <submittedName>
        <fullName evidence="10">Chitinase 10</fullName>
    </submittedName>
</protein>
<keyword evidence="2" id="KW-0597">Phosphoprotein</keyword>
<dbReference type="PANTHER" id="PTHR11177:SF359">
    <property type="entry name" value="CHITINASE 10-RELATED"/>
    <property type="match status" value="1"/>
</dbReference>
<dbReference type="SUPFAM" id="SSF54556">
    <property type="entry name" value="Chitinase insertion domain"/>
    <property type="match status" value="1"/>
</dbReference>
<dbReference type="InterPro" id="IPR001223">
    <property type="entry name" value="Glyco_hydro18_cat"/>
</dbReference>
<dbReference type="PANTHER" id="PTHR11177">
    <property type="entry name" value="CHITINASE"/>
    <property type="match status" value="1"/>
</dbReference>
<dbReference type="InterPro" id="IPR017853">
    <property type="entry name" value="GH"/>
</dbReference>
<evidence type="ECO:0000256" key="2">
    <source>
        <dbReference type="ARBA" id="ARBA00022553"/>
    </source>
</evidence>
<evidence type="ECO:0000259" key="9">
    <source>
        <dbReference type="PROSITE" id="PS52014"/>
    </source>
</evidence>
<dbReference type="GO" id="GO:0006334">
    <property type="term" value="P:nucleosome assembly"/>
    <property type="evidence" value="ECO:0007669"/>
    <property type="project" value="InterPro"/>
</dbReference>
<comment type="subcellular location">
    <subcellularLocation>
        <location evidence="1">Nucleus</location>
    </subcellularLocation>
</comment>
<dbReference type="InterPro" id="IPR011583">
    <property type="entry name" value="Chitinase_II/V-like_cat"/>
</dbReference>
<keyword evidence="6" id="KW-0539">Nucleus</keyword>
<dbReference type="OrthoDB" id="73875at2759"/>
<dbReference type="GO" id="GO:0005576">
    <property type="term" value="C:extracellular region"/>
    <property type="evidence" value="ECO:0007669"/>
    <property type="project" value="TreeGrafter"/>
</dbReference>
<proteinExistence type="predicted"/>
<dbReference type="GO" id="GO:0008061">
    <property type="term" value="F:chitin binding"/>
    <property type="evidence" value="ECO:0007669"/>
    <property type="project" value="InterPro"/>
</dbReference>
<evidence type="ECO:0000256" key="6">
    <source>
        <dbReference type="ARBA" id="ARBA00023242"/>
    </source>
</evidence>
<dbReference type="PROSITE" id="PS51504">
    <property type="entry name" value="H15"/>
    <property type="match status" value="1"/>
</dbReference>
<keyword evidence="5" id="KW-1015">Disulfide bond</keyword>
<dbReference type="InterPro" id="IPR005818">
    <property type="entry name" value="Histone_H1/H5_H15"/>
</dbReference>
<dbReference type="GO" id="GO:0006032">
    <property type="term" value="P:chitin catabolic process"/>
    <property type="evidence" value="ECO:0007669"/>
    <property type="project" value="TreeGrafter"/>
</dbReference>
<dbReference type="InterPro" id="IPR036390">
    <property type="entry name" value="WH_DNA-bd_sf"/>
</dbReference>
<dbReference type="SUPFAM" id="SSF51445">
    <property type="entry name" value="(Trans)glycosidases"/>
    <property type="match status" value="1"/>
</dbReference>
<dbReference type="PROSITE" id="PS51910">
    <property type="entry name" value="GH18_2"/>
    <property type="match status" value="1"/>
</dbReference>
<accession>A0A9Q0NAG0</accession>
<dbReference type="InterPro" id="IPR036388">
    <property type="entry name" value="WH-like_DNA-bd_sf"/>
</dbReference>
<dbReference type="InterPro" id="IPR050314">
    <property type="entry name" value="Glycosyl_Hydrlase_18"/>
</dbReference>
<gene>
    <name evidence="10" type="primary">Cht10_3</name>
    <name evidence="10" type="ORF">Bhyg_01954</name>
</gene>
<dbReference type="Pfam" id="PF00538">
    <property type="entry name" value="Linker_histone"/>
    <property type="match status" value="1"/>
</dbReference>
<dbReference type="Gene3D" id="1.10.10.10">
    <property type="entry name" value="Winged helix-like DNA-binding domain superfamily/Winged helix DNA-binding domain"/>
    <property type="match status" value="1"/>
</dbReference>
<organism evidence="10 11">
    <name type="scientific">Pseudolycoriella hygida</name>
    <dbReference type="NCBI Taxonomy" id="35572"/>
    <lineage>
        <taxon>Eukaryota</taxon>
        <taxon>Metazoa</taxon>
        <taxon>Ecdysozoa</taxon>
        <taxon>Arthropoda</taxon>
        <taxon>Hexapoda</taxon>
        <taxon>Insecta</taxon>
        <taxon>Pterygota</taxon>
        <taxon>Neoptera</taxon>
        <taxon>Endopterygota</taxon>
        <taxon>Diptera</taxon>
        <taxon>Nematocera</taxon>
        <taxon>Sciaroidea</taxon>
        <taxon>Sciaridae</taxon>
        <taxon>Pseudolycoriella</taxon>
    </lineage>
</organism>
<dbReference type="Gene3D" id="3.10.50.10">
    <property type="match status" value="1"/>
</dbReference>
<dbReference type="InterPro" id="IPR048589">
    <property type="entry name" value="SAMD1-like_WH"/>
</dbReference>
<evidence type="ECO:0000259" key="7">
    <source>
        <dbReference type="PROSITE" id="PS51504"/>
    </source>
</evidence>
<feature type="domain" description="H15" evidence="7">
    <location>
        <begin position="98"/>
        <end position="170"/>
    </location>
</feature>
<evidence type="ECO:0000313" key="10">
    <source>
        <dbReference type="EMBL" id="KAJ6646740.1"/>
    </source>
</evidence>
<dbReference type="SUPFAM" id="SSF46785">
    <property type="entry name" value="Winged helix' DNA-binding domain"/>
    <property type="match status" value="1"/>
</dbReference>
<dbReference type="GO" id="GO:0000786">
    <property type="term" value="C:nucleosome"/>
    <property type="evidence" value="ECO:0007669"/>
    <property type="project" value="InterPro"/>
</dbReference>
<dbReference type="Gene3D" id="3.20.20.80">
    <property type="entry name" value="Glycosidases"/>
    <property type="match status" value="1"/>
</dbReference>
<evidence type="ECO:0000256" key="1">
    <source>
        <dbReference type="ARBA" id="ARBA00004123"/>
    </source>
</evidence>
<keyword evidence="11" id="KW-1185">Reference proteome</keyword>
<keyword evidence="3" id="KW-0732">Signal</keyword>
<dbReference type="Proteomes" id="UP001151699">
    <property type="component" value="Chromosome A"/>
</dbReference>
<reference evidence="10" key="1">
    <citation type="submission" date="2022-07" db="EMBL/GenBank/DDBJ databases">
        <authorList>
            <person name="Trinca V."/>
            <person name="Uliana J.V.C."/>
            <person name="Torres T.T."/>
            <person name="Ward R.J."/>
            <person name="Monesi N."/>
        </authorList>
    </citation>
    <scope>NUCLEOTIDE SEQUENCE</scope>
    <source>
        <strain evidence="10">HSMRA1968</strain>
        <tissue evidence="10">Whole embryos</tissue>
    </source>
</reference>
<dbReference type="FunFam" id="3.10.50.10:FF:000001">
    <property type="entry name" value="Chitinase 3-like 1"/>
    <property type="match status" value="1"/>
</dbReference>
<dbReference type="Pfam" id="PF00704">
    <property type="entry name" value="Glyco_hydro_18"/>
    <property type="match status" value="1"/>
</dbReference>
<dbReference type="GO" id="GO:0005634">
    <property type="term" value="C:nucleus"/>
    <property type="evidence" value="ECO:0007669"/>
    <property type="project" value="UniProtKB-SubCell"/>
</dbReference>
<sequence length="535" mass="59944">MDGCEVYCRAMREASNDLNSEDWREWILDAIAKIRSQKQRPSVQRICQAIGSHHKFHEDIVASKLEEAVKTGTVVKVYNKGLHTYKAPIAYRRIAVSSNTDLSRLVAVAVRELGECDGSSLKSIENYVQKSNDIELAPDTDFKSVVKNSVKIAVEKNYLEQEFKLYKVGKVLINMPKQYQSPRKKSSTGENGKAFGPVFIYRLCVRHPNTLTIKARDPHADIDNQLYRRITDFRKKGIKVLVSIGGWSESQGAKYSRLLTDANSRNNFVQTAINFIEQHNFQGLDLDLEYPVCWHGKCSLANAEQKAGYAQLVEDLSQAFKPRGWLLSAAVSVKKKVIDAAYDVSKVTQHLDWIALMAYSFHGQWNNKTGQHAALYNFPGSSNDHNVDSAVKYWIQNGAPSGKLVLGVPCFGKTYTLENVSNHGLSAPTTGPGQAGPCTKSAGISAYYEICTKIKETGWTDVRNSSISSYAYHENQWVAFDDVETMRFKAKYVRDSKLGGAMIWSLDLDDFKGTCNEGKFPLLRALNEELFADTN</sequence>
<dbReference type="GO" id="GO:0004568">
    <property type="term" value="F:chitinase activity"/>
    <property type="evidence" value="ECO:0007669"/>
    <property type="project" value="TreeGrafter"/>
</dbReference>
<dbReference type="PROSITE" id="PS52014">
    <property type="entry name" value="SAMD1_WH"/>
    <property type="match status" value="1"/>
</dbReference>
<dbReference type="InterPro" id="IPR029070">
    <property type="entry name" value="Chitinase_insertion_sf"/>
</dbReference>
<dbReference type="Pfam" id="PF21524">
    <property type="entry name" value="SAMD1_WH"/>
    <property type="match status" value="1"/>
</dbReference>
<dbReference type="GO" id="GO:0003677">
    <property type="term" value="F:DNA binding"/>
    <property type="evidence" value="ECO:0007669"/>
    <property type="project" value="InterPro"/>
</dbReference>
<dbReference type="GO" id="GO:0005975">
    <property type="term" value="P:carbohydrate metabolic process"/>
    <property type="evidence" value="ECO:0007669"/>
    <property type="project" value="InterPro"/>
</dbReference>
<dbReference type="AlphaFoldDB" id="A0A9Q0NAG0"/>
<evidence type="ECO:0000259" key="8">
    <source>
        <dbReference type="PROSITE" id="PS51910"/>
    </source>
</evidence>
<dbReference type="EMBL" id="WJQU01000001">
    <property type="protein sequence ID" value="KAJ6646740.1"/>
    <property type="molecule type" value="Genomic_DNA"/>
</dbReference>
<evidence type="ECO:0000256" key="5">
    <source>
        <dbReference type="ARBA" id="ARBA00023157"/>
    </source>
</evidence>
<comment type="caution">
    <text evidence="10">The sequence shown here is derived from an EMBL/GenBank/DDBJ whole genome shotgun (WGS) entry which is preliminary data.</text>
</comment>